<dbReference type="EMBL" id="CM039172">
    <property type="protein sequence ID" value="KAH9782511.1"/>
    <property type="molecule type" value="Genomic_DNA"/>
</dbReference>
<comment type="caution">
    <text evidence="1">The sequence shown here is derived from an EMBL/GenBank/DDBJ whole genome shotgun (WGS) entry which is preliminary data.</text>
</comment>
<protein>
    <submittedName>
        <fullName evidence="1">Disease resistance RPP13-like protein 1</fullName>
    </submittedName>
</protein>
<evidence type="ECO:0000313" key="2">
    <source>
        <dbReference type="Proteomes" id="UP000829398"/>
    </source>
</evidence>
<name>A0ACB8MAC5_CITSI</name>
<reference evidence="2" key="1">
    <citation type="journal article" date="2023" name="Hortic. Res.">
        <title>A chromosome-level phased genome enabling allele-level studies in sweet orange: a case study on citrus Huanglongbing tolerance.</title>
        <authorList>
            <person name="Wu B."/>
            <person name="Yu Q."/>
            <person name="Deng Z."/>
            <person name="Duan Y."/>
            <person name="Luo F."/>
            <person name="Gmitter F. Jr."/>
        </authorList>
    </citation>
    <scope>NUCLEOTIDE SEQUENCE [LARGE SCALE GENOMIC DNA]</scope>
    <source>
        <strain evidence="2">cv. Valencia</strain>
    </source>
</reference>
<proteinExistence type="predicted"/>
<dbReference type="Proteomes" id="UP000829398">
    <property type="component" value="Chromosome 3"/>
</dbReference>
<gene>
    <name evidence="1" type="ORF">KPL71_008930</name>
</gene>
<organism evidence="1 2">
    <name type="scientific">Citrus sinensis</name>
    <name type="common">Sweet orange</name>
    <name type="synonym">Citrus aurantium var. sinensis</name>
    <dbReference type="NCBI Taxonomy" id="2711"/>
    <lineage>
        <taxon>Eukaryota</taxon>
        <taxon>Viridiplantae</taxon>
        <taxon>Streptophyta</taxon>
        <taxon>Embryophyta</taxon>
        <taxon>Tracheophyta</taxon>
        <taxon>Spermatophyta</taxon>
        <taxon>Magnoliopsida</taxon>
        <taxon>eudicotyledons</taxon>
        <taxon>Gunneridae</taxon>
        <taxon>Pentapetalae</taxon>
        <taxon>rosids</taxon>
        <taxon>malvids</taxon>
        <taxon>Sapindales</taxon>
        <taxon>Rutaceae</taxon>
        <taxon>Aurantioideae</taxon>
        <taxon>Citrus</taxon>
    </lineage>
</organism>
<keyword evidence="2" id="KW-1185">Reference proteome</keyword>
<evidence type="ECO:0000313" key="1">
    <source>
        <dbReference type="EMBL" id="KAH9782511.1"/>
    </source>
</evidence>
<sequence>MAELLLSAFLDVLFDRLASPDLFNFIRQLQGGVSSELRKWERKLKLIQAVLRDAEEKQLTDEAVKMWLDDLQDLACDAEDILDEFATQALEHKLMAEGLDQPGSSSKVRNLVPAACFRCFSPITTVKFNFSMRSKIKEITSRLEELCKQRIELGLQLIPGGTSSTAAAQRRPPSSSVPTEPVVFGREEDKTKILEMVLTDTAADHANFAVIPIVGMGGIGKTTLAREVYNDKAVEDSGKFDVKAWVCVSDDFDVLSISKALLESITSATCDLKTVDEVQVQLKKAVDGKRFLLVLDDVWNEDYSLWVDLKAPFLAAAPNSKMIITTRNSHVASTMGPIDHCNLDHLLDDDCWSIFKTHAFEGRDHNALEISESFRKKVVGKCGGLPLAAKTLGGLLRTTTYDMWDDILDSKIWDLPRQSSILPVLRLSYHHLPSHLKRCFAYCAIFPKDFEFDEKKLVFLWIAGGIIRQSSNNEQLKDLGSQCFHDLVSRSIFQRTGFGSSKFAMHDLVHALAQLVSGETIFRLEEDNSSSRRFERVRHSSYACGELDGRNKFKVFYEIEHLRTFLPLHKTDYIITCYITSMVLYDLLPKFKKLRVLSLQGYYIGELPIPFEDLRLLRYLNLADTDIRSLPESSCSLLNLEILILRNCSSLIKLPSKIRRLINLCHLDIRGAILLKEMPFGMKELKNLQTLSNFVVGKGGETASGLEDLKILKFLSGELCISGLQNVNDSKNAREAALCEKLNLEALSLEWGSQFDNSRDEVAEEQVLGVLQPYKFVKELTIKRYGGARFPLWIGDPLFSKMNVLELDNCWNCTSLPSLGLLSSLRDLTIKRMTNLKSIGCELFGKGFSKPFQSLEILSFEYLLEWEHWDTDVDRNEHVEIFPRLQKLSIVECPELSGKVPELLPSLKTLVVSKCQKLKVSLSSYPMLCRLEADECKELVLETLIVGNSRELKSWRPYGGFRMLFKPPEELIMFACPDEVSIEESCISLVSFPEISFFPRNLRYLIISEISTLRSLPEEIMDNNSRLESLYIGYCGSLKFVTKGKLPSSLKSLQIENCKNLQHLVDGEHDASAVASSSSFFISYCHSLTFVARQKLPSCTKSLQIEYCENLQCLVDDEEDAPSSSLSSVTLESLKIRDCPQLTCLSSGIHLLEALEDLHIRNCPKLESIPKGLHKLQSIYIKKCPSLVSLAEKGFPNTISHVTISYCEKLDALPNGMHKLQSLQYLKIKECPSILSFSEEGFPTNLKLIRIGGGVDAKMYKAVIQWGLHRLTSLIGLSIEECHDAESFPDEEMRMMLPASLTFLMLRRLSKLKYLSSMGFQSLTSLEHLLIEDCPNLTSFPESIYCVWEKYVDETRHGEQISDGRVLRTGVFRKSLVRGGTGAEVSCSSTSTSSARPISCKRHKATPARGREARRPGRRQLARHAPQPENLGTTATLSQNRGVTRKISQNHDSHAFPRTVA</sequence>
<accession>A0ACB8MAC5</accession>